<dbReference type="InterPro" id="IPR052894">
    <property type="entry name" value="AsmA-related"/>
</dbReference>
<organism evidence="2 3">
    <name type="scientific">Sphingomonas psychrolutea</name>
    <dbReference type="NCBI Taxonomy" id="1259676"/>
    <lineage>
        <taxon>Bacteria</taxon>
        <taxon>Pseudomonadati</taxon>
        <taxon>Pseudomonadota</taxon>
        <taxon>Alphaproteobacteria</taxon>
        <taxon>Sphingomonadales</taxon>
        <taxon>Sphingomonadaceae</taxon>
        <taxon>Sphingomonas</taxon>
    </lineage>
</organism>
<proteinExistence type="predicted"/>
<dbReference type="Pfam" id="PF05170">
    <property type="entry name" value="AsmA"/>
    <property type="match status" value="1"/>
</dbReference>
<dbReference type="Proteomes" id="UP000618591">
    <property type="component" value="Unassembled WGS sequence"/>
</dbReference>
<dbReference type="InterPro" id="IPR007844">
    <property type="entry name" value="AsmA"/>
</dbReference>
<evidence type="ECO:0000313" key="2">
    <source>
        <dbReference type="EMBL" id="GGA37753.1"/>
    </source>
</evidence>
<gene>
    <name evidence="2" type="ORF">GCM10011395_05070</name>
</gene>
<feature type="domain" description="AsmA" evidence="1">
    <location>
        <begin position="270"/>
        <end position="481"/>
    </location>
</feature>
<dbReference type="PANTHER" id="PTHR30441">
    <property type="entry name" value="DUF748 DOMAIN-CONTAINING PROTEIN"/>
    <property type="match status" value="1"/>
</dbReference>
<dbReference type="PANTHER" id="PTHR30441:SF4">
    <property type="entry name" value="PROTEIN ASMA"/>
    <property type="match status" value="1"/>
</dbReference>
<comment type="caution">
    <text evidence="2">The sequence shown here is derived from an EMBL/GenBank/DDBJ whole genome shotgun (WGS) entry which is preliminary data.</text>
</comment>
<dbReference type="EMBL" id="BMDW01000002">
    <property type="protein sequence ID" value="GGA37753.1"/>
    <property type="molecule type" value="Genomic_DNA"/>
</dbReference>
<sequence>MAVWLVLYLTKGRFLQGAFEHLATSLLQRKVSVESGFELYFNPFDIRFAANGVHVANPTWASKPDLFSATHADADIAPLSLFFGRRHLRTLNMTNGAIDAEWDAAHVANTWTFGSNAHGKPFELPIIDQASLSASTVRFKDPSLRFLADLTLSSIASRNARIGDAVRLDGHGQIRDTPFTLTGALQSPDATVARGRNQLTLEMHAAENVIDVAGNLPSLADIENVPLAVRARGKDVDDLLGIIGVVVPETRAYALKATLIKSGTDYSFSAMTGHFGESDIAGKFTVRDQQPRVRLDAVLTSRSLDIIDAAPFIGYSPDTVAEKGAVAAAAETGAAPAHLIPNAPIPVEKMQSFDATLRYRIGAVRSKHLPITNVDLNLSLDHGLLKLDPFSFAMSKGKVIATMAFNARSHPVRATYDIRLTPTPMGSLLSGFGVAESGTTGTVHGRMQLHGVGDTLHDSLKSANGRVAVIIPAGTLSQRNVQLSELDIGVFAQRLFQHKLKEPVAINCGLVAFTVRNGTAIADPILIDTEKNVIAGTGSFNFGTEAIDLSVKADGKKFSLFSAQSPVRLSGRFSSPSINPLSPALIGRAGAAIALGVVATPVASMLAFVDLGGGKAAACGPVLAGATANAQRTIKGKARNDVRSGQATVPGSRKKLFGLF</sequence>
<keyword evidence="3" id="KW-1185">Reference proteome</keyword>
<name>A0ABQ1G6L5_9SPHN</name>
<evidence type="ECO:0000313" key="3">
    <source>
        <dbReference type="Proteomes" id="UP000618591"/>
    </source>
</evidence>
<accession>A0ABQ1G6L5</accession>
<reference evidence="3" key="1">
    <citation type="journal article" date="2019" name="Int. J. Syst. Evol. Microbiol.">
        <title>The Global Catalogue of Microorganisms (GCM) 10K type strain sequencing project: providing services to taxonomists for standard genome sequencing and annotation.</title>
        <authorList>
            <consortium name="The Broad Institute Genomics Platform"/>
            <consortium name="The Broad Institute Genome Sequencing Center for Infectious Disease"/>
            <person name="Wu L."/>
            <person name="Ma J."/>
        </authorList>
    </citation>
    <scope>NUCLEOTIDE SEQUENCE [LARGE SCALE GENOMIC DNA]</scope>
    <source>
        <strain evidence="3">CGMCC 1.10106</strain>
    </source>
</reference>
<protein>
    <recommendedName>
        <fullName evidence="1">AsmA domain-containing protein</fullName>
    </recommendedName>
</protein>
<evidence type="ECO:0000259" key="1">
    <source>
        <dbReference type="Pfam" id="PF05170"/>
    </source>
</evidence>